<dbReference type="EMBL" id="JAVIKH010000018">
    <property type="protein sequence ID" value="MDX8337029.1"/>
    <property type="molecule type" value="Genomic_DNA"/>
</dbReference>
<sequence>MIQDHKDYYVAVAGNLPETIFLLESKKLERKNENIFIENIHFYNLTTECMEYYGTESIDDYAEIQKLIFKKSSFKNNYRLSKIFKIKKEEFVKAIKNESLNIVK</sequence>
<reference evidence="2" key="1">
    <citation type="submission" date="2023-07" db="EMBL/GenBank/DDBJ databases">
        <authorList>
            <person name="Colorado M.A."/>
            <person name="Villamil L.M."/>
            <person name="Melo J.F."/>
            <person name="Rodriguez J.A."/>
            <person name="Ruiz R.Y."/>
        </authorList>
    </citation>
    <scope>NUCLEOTIDE SEQUENCE [LARGE SCALE GENOMIC DNA]</scope>
    <source>
        <strain evidence="2">C33</strain>
    </source>
</reference>
<keyword evidence="2" id="KW-1185">Reference proteome</keyword>
<evidence type="ECO:0000313" key="2">
    <source>
        <dbReference type="Proteomes" id="UP001279681"/>
    </source>
</evidence>
<proteinExistence type="predicted"/>
<gene>
    <name evidence="1" type="ORF">RFV38_11055</name>
</gene>
<dbReference type="RefSeq" id="WP_320314383.1">
    <property type="nucleotide sequence ID" value="NZ_JAVIKH010000018.1"/>
</dbReference>
<comment type="caution">
    <text evidence="1">The sequence shown here is derived from an EMBL/GenBank/DDBJ whole genome shotgun (WGS) entry which is preliminary data.</text>
</comment>
<organism evidence="1 2">
    <name type="scientific">Candidatus Cetobacterium colombiensis</name>
    <dbReference type="NCBI Taxonomy" id="3073100"/>
    <lineage>
        <taxon>Bacteria</taxon>
        <taxon>Fusobacteriati</taxon>
        <taxon>Fusobacteriota</taxon>
        <taxon>Fusobacteriia</taxon>
        <taxon>Fusobacteriales</taxon>
        <taxon>Fusobacteriaceae</taxon>
        <taxon>Cetobacterium</taxon>
    </lineage>
</organism>
<accession>A0ABU4WE88</accession>
<protein>
    <submittedName>
        <fullName evidence="1">Uncharacterized protein</fullName>
    </submittedName>
</protein>
<dbReference type="Proteomes" id="UP001279681">
    <property type="component" value="Unassembled WGS sequence"/>
</dbReference>
<name>A0ABU4WE88_9FUSO</name>
<evidence type="ECO:0000313" key="1">
    <source>
        <dbReference type="EMBL" id="MDX8337029.1"/>
    </source>
</evidence>